<dbReference type="InterPro" id="IPR036390">
    <property type="entry name" value="WH_DNA-bd_sf"/>
</dbReference>
<evidence type="ECO:0000259" key="4">
    <source>
        <dbReference type="PROSITE" id="PS50949"/>
    </source>
</evidence>
<evidence type="ECO:0000256" key="3">
    <source>
        <dbReference type="ARBA" id="ARBA00023163"/>
    </source>
</evidence>
<dbReference type="SUPFAM" id="SSF48008">
    <property type="entry name" value="GntR ligand-binding domain-like"/>
    <property type="match status" value="1"/>
</dbReference>
<keyword evidence="3" id="KW-0804">Transcription</keyword>
<dbReference type="GO" id="GO:0003677">
    <property type="term" value="F:DNA binding"/>
    <property type="evidence" value="ECO:0007669"/>
    <property type="project" value="UniProtKB-KW"/>
</dbReference>
<proteinExistence type="predicted"/>
<evidence type="ECO:0000256" key="2">
    <source>
        <dbReference type="ARBA" id="ARBA00023125"/>
    </source>
</evidence>
<dbReference type="SMART" id="SM00345">
    <property type="entry name" value="HTH_GNTR"/>
    <property type="match status" value="1"/>
</dbReference>
<dbReference type="InterPro" id="IPR008920">
    <property type="entry name" value="TF_FadR/GntR_C"/>
</dbReference>
<dbReference type="Proteomes" id="UP000239650">
    <property type="component" value="Unassembled WGS sequence"/>
</dbReference>
<dbReference type="EMBL" id="OKRC01000001">
    <property type="protein sequence ID" value="SPE18458.1"/>
    <property type="molecule type" value="Genomic_DNA"/>
</dbReference>
<gene>
    <name evidence="5" type="primary">ydfH</name>
    <name evidence="5" type="ORF">LAS9267_00105</name>
</gene>
<dbReference type="Pfam" id="PF00392">
    <property type="entry name" value="GntR"/>
    <property type="match status" value="1"/>
</dbReference>
<keyword evidence="1" id="KW-0805">Transcription regulation</keyword>
<dbReference type="SUPFAM" id="SSF46785">
    <property type="entry name" value="Winged helix' DNA-binding domain"/>
    <property type="match status" value="1"/>
</dbReference>
<dbReference type="Gene3D" id="1.20.120.530">
    <property type="entry name" value="GntR ligand-binding domain-like"/>
    <property type="match status" value="1"/>
</dbReference>
<dbReference type="PANTHER" id="PTHR43537:SF45">
    <property type="entry name" value="GNTR FAMILY REGULATORY PROTEIN"/>
    <property type="match status" value="1"/>
</dbReference>
<evidence type="ECO:0000313" key="5">
    <source>
        <dbReference type="EMBL" id="SPE18458.1"/>
    </source>
</evidence>
<dbReference type="GO" id="GO:0003700">
    <property type="term" value="F:DNA-binding transcription factor activity"/>
    <property type="evidence" value="ECO:0007669"/>
    <property type="project" value="InterPro"/>
</dbReference>
<evidence type="ECO:0000313" key="6">
    <source>
        <dbReference type="Proteomes" id="UP000239650"/>
    </source>
</evidence>
<dbReference type="InterPro" id="IPR011711">
    <property type="entry name" value="GntR_C"/>
</dbReference>
<name>A0AAE8J331_LATSK</name>
<feature type="domain" description="HTH gntR-type" evidence="4">
    <location>
        <begin position="7"/>
        <end position="74"/>
    </location>
</feature>
<dbReference type="Pfam" id="PF07729">
    <property type="entry name" value="FCD"/>
    <property type="match status" value="1"/>
</dbReference>
<dbReference type="AlphaFoldDB" id="A0AAE8J331"/>
<protein>
    <submittedName>
        <fullName evidence="5">HTH-type transcriptional regulator YdfH</fullName>
    </submittedName>
</protein>
<organism evidence="5 6">
    <name type="scientific">Latilactobacillus sakei</name>
    <name type="common">Lactobacillus sakei</name>
    <dbReference type="NCBI Taxonomy" id="1599"/>
    <lineage>
        <taxon>Bacteria</taxon>
        <taxon>Bacillati</taxon>
        <taxon>Bacillota</taxon>
        <taxon>Bacilli</taxon>
        <taxon>Lactobacillales</taxon>
        <taxon>Lactobacillaceae</taxon>
        <taxon>Latilactobacillus</taxon>
    </lineage>
</organism>
<dbReference type="RefSeq" id="WP_016264918.1">
    <property type="nucleotide sequence ID" value="NZ_CAKMCP010000001.1"/>
</dbReference>
<evidence type="ECO:0000256" key="1">
    <source>
        <dbReference type="ARBA" id="ARBA00023015"/>
    </source>
</evidence>
<dbReference type="SMART" id="SM00895">
    <property type="entry name" value="FCD"/>
    <property type="match status" value="1"/>
</dbReference>
<dbReference type="PANTHER" id="PTHR43537">
    <property type="entry name" value="TRANSCRIPTIONAL REGULATOR, GNTR FAMILY"/>
    <property type="match status" value="1"/>
</dbReference>
<dbReference type="InterPro" id="IPR000524">
    <property type="entry name" value="Tscrpt_reg_HTH_GntR"/>
</dbReference>
<keyword evidence="2" id="KW-0238">DNA-binding</keyword>
<reference evidence="5 6" key="1">
    <citation type="submission" date="2018-02" db="EMBL/GenBank/DDBJ databases">
        <authorList>
            <person name="Rodrigo-Torres L."/>
            <person name="Arahal R. D."/>
            <person name="Lucena T."/>
        </authorList>
    </citation>
    <scope>NUCLEOTIDE SEQUENCE [LARGE SCALE GENOMIC DNA]</scope>
    <source>
        <strain evidence="5 6">CECT 9267</strain>
    </source>
</reference>
<dbReference type="Gene3D" id="1.10.10.10">
    <property type="entry name" value="Winged helix-like DNA-binding domain superfamily/Winged helix DNA-binding domain"/>
    <property type="match status" value="1"/>
</dbReference>
<dbReference type="InterPro" id="IPR036388">
    <property type="entry name" value="WH-like_DNA-bd_sf"/>
</dbReference>
<accession>A0AAE8J331</accession>
<sequence>MLTMNTTNMQRTAYELIKQKILLADYIPGQKISENMITSDIDLGRTPVREALIHLKKDNLIDVVPQSGSYVAKIDLESAKNARFVRENIEKEIVKEAITKNVMIVIPELERIIKMQEYYYNQNDAQGFFAMDEEFHKAFYTAADKSQIWEWLQILNSQLTRFRWLRLKITNLKWQKLIDQHLAILKAVKANDTPLATKLVVNHLHLMLEEQQTLIDAFPDYFINID</sequence>
<comment type="caution">
    <text evidence="5">The sequence shown here is derived from an EMBL/GenBank/DDBJ whole genome shotgun (WGS) entry which is preliminary data.</text>
</comment>
<dbReference type="PROSITE" id="PS50949">
    <property type="entry name" value="HTH_GNTR"/>
    <property type="match status" value="1"/>
</dbReference>